<dbReference type="GO" id="GO:0003824">
    <property type="term" value="F:catalytic activity"/>
    <property type="evidence" value="ECO:0007669"/>
    <property type="project" value="InterPro"/>
</dbReference>
<evidence type="ECO:0000313" key="6">
    <source>
        <dbReference type="Proteomes" id="UP000031532"/>
    </source>
</evidence>
<dbReference type="Gene3D" id="3.30.428.10">
    <property type="entry name" value="HIT-like"/>
    <property type="match status" value="1"/>
</dbReference>
<evidence type="ECO:0000256" key="3">
    <source>
        <dbReference type="PROSITE-ProRule" id="PRU00464"/>
    </source>
</evidence>
<dbReference type="OrthoDB" id="9784774at2"/>
<accession>A0A9X5E4L1</accession>
<feature type="short sequence motif" description="Histidine triad motif" evidence="2 3">
    <location>
        <begin position="100"/>
        <end position="104"/>
    </location>
</feature>
<dbReference type="CDD" id="cd01276">
    <property type="entry name" value="PKCI_related"/>
    <property type="match status" value="1"/>
</dbReference>
<proteinExistence type="predicted"/>
<reference evidence="5 6" key="1">
    <citation type="journal article" date="2015" name="Genome Announc.">
        <title>Draft Genome Sequence of the Terrestrial Cyanobacterium Scytonema millei VB511283, Isolated from Eastern India.</title>
        <authorList>
            <person name="Sen D."/>
            <person name="Chandrababunaidu M.M."/>
            <person name="Singh D."/>
            <person name="Sanghi N."/>
            <person name="Ghorai A."/>
            <person name="Mishra G.P."/>
            <person name="Madduluri M."/>
            <person name="Adhikary S.P."/>
            <person name="Tripathy S."/>
        </authorList>
    </citation>
    <scope>NUCLEOTIDE SEQUENCE [LARGE SCALE GENOMIC DNA]</scope>
    <source>
        <strain evidence="5 6">VB511283</strain>
    </source>
</reference>
<dbReference type="SUPFAM" id="SSF54197">
    <property type="entry name" value="HIT-like"/>
    <property type="match status" value="1"/>
</dbReference>
<dbReference type="InterPro" id="IPR036265">
    <property type="entry name" value="HIT-like_sf"/>
</dbReference>
<comment type="caution">
    <text evidence="5">The sequence shown here is derived from an EMBL/GenBank/DDBJ whole genome shotgun (WGS) entry which is preliminary data.</text>
</comment>
<dbReference type="Pfam" id="PF01230">
    <property type="entry name" value="HIT"/>
    <property type="match status" value="1"/>
</dbReference>
<evidence type="ECO:0000256" key="2">
    <source>
        <dbReference type="PIRSR" id="PIRSR601310-3"/>
    </source>
</evidence>
<sequence>MSEITDTIFGKIIRKEIPANIVYEDELAIAFTDINPQAPVHILVIPKKPIAKLSDAESHDHALMGHLLLTVKRVAQQVGLNNGYRVVINTGADGGQTVDHMHLHILGGRQMSWPPG</sequence>
<evidence type="ECO:0000256" key="1">
    <source>
        <dbReference type="PIRSR" id="PIRSR601310-1"/>
    </source>
</evidence>
<evidence type="ECO:0000313" key="5">
    <source>
        <dbReference type="EMBL" id="NHC35077.1"/>
    </source>
</evidence>
<evidence type="ECO:0000259" key="4">
    <source>
        <dbReference type="PROSITE" id="PS51084"/>
    </source>
</evidence>
<dbReference type="PANTHER" id="PTHR23089">
    <property type="entry name" value="HISTIDINE TRIAD HIT PROTEIN"/>
    <property type="match status" value="1"/>
</dbReference>
<dbReference type="PRINTS" id="PR00332">
    <property type="entry name" value="HISTRIAD"/>
</dbReference>
<keyword evidence="6" id="KW-1185">Reference proteome</keyword>
<dbReference type="FunFam" id="3.30.428.10:FF:000005">
    <property type="entry name" value="Histidine triad nucleotide-binding protein 1"/>
    <property type="match status" value="1"/>
</dbReference>
<dbReference type="PROSITE" id="PS00892">
    <property type="entry name" value="HIT_1"/>
    <property type="match status" value="1"/>
</dbReference>
<gene>
    <name evidence="5" type="ORF">QH73_0010460</name>
</gene>
<protein>
    <submittedName>
        <fullName evidence="5">Histidine triad nucleotide-binding protein</fullName>
    </submittedName>
</protein>
<dbReference type="AlphaFoldDB" id="A0A9X5E4L1"/>
<dbReference type="InterPro" id="IPR001310">
    <property type="entry name" value="Histidine_triad_HIT"/>
</dbReference>
<dbReference type="EMBL" id="JTJC03000002">
    <property type="protein sequence ID" value="NHC35077.1"/>
    <property type="molecule type" value="Genomic_DNA"/>
</dbReference>
<dbReference type="InterPro" id="IPR019808">
    <property type="entry name" value="Histidine_triad_CS"/>
</dbReference>
<feature type="active site" description="Tele-AMP-histidine intermediate" evidence="1">
    <location>
        <position position="102"/>
    </location>
</feature>
<dbReference type="PROSITE" id="PS51084">
    <property type="entry name" value="HIT_2"/>
    <property type="match status" value="1"/>
</dbReference>
<organism evidence="5 6">
    <name type="scientific">Scytonema millei VB511283</name>
    <dbReference type="NCBI Taxonomy" id="1245923"/>
    <lineage>
        <taxon>Bacteria</taxon>
        <taxon>Bacillati</taxon>
        <taxon>Cyanobacteriota</taxon>
        <taxon>Cyanophyceae</taxon>
        <taxon>Nostocales</taxon>
        <taxon>Scytonemataceae</taxon>
        <taxon>Scytonema</taxon>
    </lineage>
</organism>
<dbReference type="InterPro" id="IPR011146">
    <property type="entry name" value="HIT-like"/>
</dbReference>
<feature type="domain" description="HIT" evidence="4">
    <location>
        <begin position="8"/>
        <end position="116"/>
    </location>
</feature>
<dbReference type="Proteomes" id="UP000031532">
    <property type="component" value="Unassembled WGS sequence"/>
</dbReference>
<dbReference type="RefSeq" id="WP_039716482.1">
    <property type="nucleotide sequence ID" value="NZ_JTJC03000002.1"/>
</dbReference>
<name>A0A9X5E4L1_9CYAN</name>